<evidence type="ECO:0000259" key="1">
    <source>
        <dbReference type="Pfam" id="PF24238"/>
    </source>
</evidence>
<dbReference type="KEGG" id="vg:60321640"/>
<dbReference type="InterPro" id="IPR056271">
    <property type="entry name" value="CDGP_dom"/>
</dbReference>
<protein>
    <submittedName>
        <fullName evidence="2">Membrane protein</fullName>
    </submittedName>
</protein>
<accession>A0A345KV64</accession>
<keyword evidence="3" id="KW-1185">Reference proteome</keyword>
<organism evidence="2 3">
    <name type="scientific">Mycobacterium phage Aminay</name>
    <dbReference type="NCBI Taxonomy" id="2250291"/>
    <lineage>
        <taxon>Viruses</taxon>
        <taxon>Duplodnaviria</taxon>
        <taxon>Heunggongvirae</taxon>
        <taxon>Uroviricota</taxon>
        <taxon>Caudoviricetes</taxon>
        <taxon>Weiservirinae</taxon>
        <taxon>Aminayvirus</taxon>
        <taxon>Aminayvirus aminay</taxon>
    </lineage>
</organism>
<dbReference type="RefSeq" id="YP_009950230.1">
    <property type="nucleotide sequence ID" value="NC_051588.1"/>
</dbReference>
<proteinExistence type="predicted"/>
<sequence>MKKITTTAVTLAAAGALALVVAPAANALPAGCIAQPWGFLGSQTRAMCDGPLRPDGSWTRHRIIGVDSYYRNATSRCTSGSYSSSCTYYPAGWVEAKIFSDETYVVTPETVLPDEPGWIAH</sequence>
<dbReference type="GeneID" id="60321640"/>
<reference evidence="3" key="1">
    <citation type="submission" date="2018-06" db="EMBL/GenBank/DDBJ databases">
        <authorList>
            <person name="Zhirakovskaya E."/>
        </authorList>
    </citation>
    <scope>NUCLEOTIDE SEQUENCE [LARGE SCALE GENOMIC DNA]</scope>
</reference>
<gene>
    <name evidence="2" type="primary">80</name>
    <name evidence="2" type="ORF">SEA_AMINAY_80</name>
</gene>
<feature type="domain" description="CDGP" evidence="1">
    <location>
        <begin position="31"/>
        <end position="119"/>
    </location>
</feature>
<dbReference type="Pfam" id="PF24238">
    <property type="entry name" value="CDGP"/>
    <property type="match status" value="1"/>
</dbReference>
<evidence type="ECO:0000313" key="3">
    <source>
        <dbReference type="Proteomes" id="UP000259472"/>
    </source>
</evidence>
<dbReference type="EMBL" id="MH509442">
    <property type="protein sequence ID" value="AXH46916.1"/>
    <property type="molecule type" value="Genomic_DNA"/>
</dbReference>
<dbReference type="Proteomes" id="UP000259472">
    <property type="component" value="Segment"/>
</dbReference>
<evidence type="ECO:0000313" key="2">
    <source>
        <dbReference type="EMBL" id="AXH46916.1"/>
    </source>
</evidence>
<name>A0A345KV64_9CAUD</name>